<evidence type="ECO:0000256" key="3">
    <source>
        <dbReference type="ARBA" id="ARBA00022777"/>
    </source>
</evidence>
<keyword evidence="2 4" id="KW-0808">Transferase</keyword>
<dbReference type="CDD" id="cd01166">
    <property type="entry name" value="KdgK"/>
    <property type="match status" value="1"/>
</dbReference>
<dbReference type="PANTHER" id="PTHR10584">
    <property type="entry name" value="SUGAR KINASE"/>
    <property type="match status" value="1"/>
</dbReference>
<dbReference type="InterPro" id="IPR029056">
    <property type="entry name" value="Ribokinase-like"/>
</dbReference>
<evidence type="ECO:0000256" key="2">
    <source>
        <dbReference type="ARBA" id="ARBA00022679"/>
    </source>
</evidence>
<sequence>MPEIVCIGILVADFIASVVKKLPERGKLELVDNTSLFTGGCATNTAIALAKLGIDVETMGMVGDDIFGEYIIKELKDNKVGIKGVKKNKNKETSTTIVMVDPDGERRFIHNTGANGELRLSDIDWEIIKKTSIVHVAGSFLLPAFDGEECAQFLKESKNLGITTTLDTAWDSRGKWMDLLEDSLPYVDYFLPSYEEAVMLSGKKDEEEICNYFLNMGVGTVGLKMGSKGCLIKNKENKIHCPPLKVKAVDTTGAGDSWVAGFLTGLYKGWPLEKIGRFANSVGASCVQSIGASTGIKSYEETLEMLVRGE</sequence>
<dbReference type="PANTHER" id="PTHR10584:SF166">
    <property type="entry name" value="RIBOKINASE"/>
    <property type="match status" value="1"/>
</dbReference>
<evidence type="ECO:0000313" key="7">
    <source>
        <dbReference type="Proteomes" id="UP000665020"/>
    </source>
</evidence>
<dbReference type="Gene3D" id="3.40.1190.20">
    <property type="match status" value="1"/>
</dbReference>
<name>A0A8A7K9P3_9FIRM</name>
<evidence type="ECO:0000256" key="1">
    <source>
        <dbReference type="ARBA" id="ARBA00010688"/>
    </source>
</evidence>
<comment type="similarity">
    <text evidence="1 4">Belongs to the carbohydrate kinase PfkB family.</text>
</comment>
<reference evidence="6" key="1">
    <citation type="submission" date="2019-12" db="EMBL/GenBank/DDBJ databases">
        <authorList>
            <person name="zhang j."/>
            <person name="sun C.M."/>
        </authorList>
    </citation>
    <scope>NUCLEOTIDE SEQUENCE</scope>
    <source>
        <strain evidence="6">NS-1</strain>
    </source>
</reference>
<keyword evidence="3 4" id="KW-0418">Kinase</keyword>
<dbReference type="SUPFAM" id="SSF53613">
    <property type="entry name" value="Ribokinase-like"/>
    <property type="match status" value="1"/>
</dbReference>
<dbReference type="InterPro" id="IPR002173">
    <property type="entry name" value="Carboh/pur_kinase_PfkB_CS"/>
</dbReference>
<dbReference type="GO" id="GO:0016301">
    <property type="term" value="F:kinase activity"/>
    <property type="evidence" value="ECO:0007669"/>
    <property type="project" value="UniProtKB-KW"/>
</dbReference>
<keyword evidence="7" id="KW-1185">Reference proteome</keyword>
<dbReference type="PROSITE" id="PS00584">
    <property type="entry name" value="PFKB_KINASES_2"/>
    <property type="match status" value="1"/>
</dbReference>
<feature type="domain" description="Carbohydrate kinase PfkB" evidence="5">
    <location>
        <begin position="1"/>
        <end position="295"/>
    </location>
</feature>
<dbReference type="PROSITE" id="PS00583">
    <property type="entry name" value="PFKB_KINASES_1"/>
    <property type="match status" value="1"/>
</dbReference>
<evidence type="ECO:0000313" key="6">
    <source>
        <dbReference type="EMBL" id="QTL98181.1"/>
    </source>
</evidence>
<gene>
    <name evidence="6" type="ORF">GM661_09415</name>
</gene>
<proteinExistence type="inferred from homology"/>
<dbReference type="PRINTS" id="PR00990">
    <property type="entry name" value="RIBOKINASE"/>
</dbReference>
<dbReference type="GO" id="GO:0006796">
    <property type="term" value="P:phosphate-containing compound metabolic process"/>
    <property type="evidence" value="ECO:0007669"/>
    <property type="project" value="UniProtKB-ARBA"/>
</dbReference>
<evidence type="ECO:0000259" key="5">
    <source>
        <dbReference type="Pfam" id="PF00294"/>
    </source>
</evidence>
<protein>
    <submittedName>
        <fullName evidence="6">Carbohydrate kinase</fullName>
    </submittedName>
</protein>
<dbReference type="GO" id="GO:0005829">
    <property type="term" value="C:cytosol"/>
    <property type="evidence" value="ECO:0007669"/>
    <property type="project" value="TreeGrafter"/>
</dbReference>
<dbReference type="Proteomes" id="UP000665020">
    <property type="component" value="Chromosome"/>
</dbReference>
<dbReference type="AlphaFoldDB" id="A0A8A7K9P3"/>
<accession>A0A8A7K9P3</accession>
<organism evidence="6 7">
    <name type="scientific">Iocasia fonsfrigidae</name>
    <dbReference type="NCBI Taxonomy" id="2682810"/>
    <lineage>
        <taxon>Bacteria</taxon>
        <taxon>Bacillati</taxon>
        <taxon>Bacillota</taxon>
        <taxon>Clostridia</taxon>
        <taxon>Halanaerobiales</taxon>
        <taxon>Halanaerobiaceae</taxon>
        <taxon>Iocasia</taxon>
    </lineage>
</organism>
<dbReference type="InterPro" id="IPR002139">
    <property type="entry name" value="Ribo/fructo_kinase"/>
</dbReference>
<dbReference type="Pfam" id="PF00294">
    <property type="entry name" value="PfkB"/>
    <property type="match status" value="1"/>
</dbReference>
<evidence type="ECO:0000256" key="4">
    <source>
        <dbReference type="RuleBase" id="RU003704"/>
    </source>
</evidence>
<dbReference type="InterPro" id="IPR011611">
    <property type="entry name" value="PfkB_dom"/>
</dbReference>
<dbReference type="EMBL" id="CP046640">
    <property type="protein sequence ID" value="QTL98181.1"/>
    <property type="molecule type" value="Genomic_DNA"/>
</dbReference>
<dbReference type="KEGG" id="ifn:GM661_09415"/>
<dbReference type="RefSeq" id="WP_230866641.1">
    <property type="nucleotide sequence ID" value="NZ_CP046640.1"/>
</dbReference>